<name>T0I7I5_9SPHN</name>
<sequence>MNAIASILAPVATMIAAMMTAANLGARVTGWGFVVFTAGSIAWSVVGITTGQTNLLISNGFLTLVNVVGIWRWLGRQAKYEEGARSASAASSRASVSTLFTASGIAGMAVDDEEGGQVGRAVEALIECRNGAISYLVISSGGLAGIDEELRAVPQDRLRFQRDRIRLSMPGSAFLALPVLGAGDWPASANAIESA</sequence>
<evidence type="ECO:0000256" key="1">
    <source>
        <dbReference type="SAM" id="Phobius"/>
    </source>
</evidence>
<dbReference type="RefSeq" id="WP_021236186.1">
    <property type="nucleotide sequence ID" value="NZ_ATHL01000153.1"/>
</dbReference>
<evidence type="ECO:0000313" key="2">
    <source>
        <dbReference type="EMBL" id="EQB07655.1"/>
    </source>
</evidence>
<dbReference type="EMBL" id="ATHL01000153">
    <property type="protein sequence ID" value="EQB07655.1"/>
    <property type="molecule type" value="Genomic_DNA"/>
</dbReference>
<dbReference type="PATRIC" id="fig|1096930.3.peg.4453"/>
<proteinExistence type="predicted"/>
<feature type="transmembrane region" description="Helical" evidence="1">
    <location>
        <begin position="31"/>
        <end position="48"/>
    </location>
</feature>
<dbReference type="Gene3D" id="2.30.30.240">
    <property type="entry name" value="PRC-barrel domain"/>
    <property type="match status" value="1"/>
</dbReference>
<organism evidence="2 3">
    <name type="scientific">Novosphingobium lindaniclasticum LE124</name>
    <dbReference type="NCBI Taxonomy" id="1096930"/>
    <lineage>
        <taxon>Bacteria</taxon>
        <taxon>Pseudomonadati</taxon>
        <taxon>Pseudomonadota</taxon>
        <taxon>Alphaproteobacteria</taxon>
        <taxon>Sphingomonadales</taxon>
        <taxon>Sphingomonadaceae</taxon>
        <taxon>Novosphingobium</taxon>
    </lineage>
</organism>
<dbReference type="eggNOG" id="ENOG5033FWB">
    <property type="taxonomic scope" value="Bacteria"/>
</dbReference>
<dbReference type="SUPFAM" id="SSF50346">
    <property type="entry name" value="PRC-barrel domain"/>
    <property type="match status" value="1"/>
</dbReference>
<evidence type="ECO:0000313" key="3">
    <source>
        <dbReference type="Proteomes" id="UP000015527"/>
    </source>
</evidence>
<gene>
    <name evidence="2" type="ORF">L284_22615</name>
</gene>
<keyword evidence="1" id="KW-0472">Membrane</keyword>
<reference evidence="2 3" key="1">
    <citation type="journal article" date="2013" name="Genome Announc.">
        <title>Genome Sequence of Novosphingobium lindaniclasticum LE124T, Isolated from a Hexachlorocyclohexane Dumpsite.</title>
        <authorList>
            <person name="Saxena A."/>
            <person name="Nayyar N."/>
            <person name="Sangwan N."/>
            <person name="Kumari R."/>
            <person name="Khurana J.P."/>
            <person name="Lal R."/>
        </authorList>
    </citation>
    <scope>NUCLEOTIDE SEQUENCE [LARGE SCALE GENOMIC DNA]</scope>
    <source>
        <strain evidence="2 3">LE124</strain>
    </source>
</reference>
<keyword evidence="1" id="KW-1133">Transmembrane helix</keyword>
<feature type="transmembrane region" description="Helical" evidence="1">
    <location>
        <begin position="55"/>
        <end position="74"/>
    </location>
</feature>
<accession>T0I7I5</accession>
<dbReference type="AlphaFoldDB" id="T0I7I5"/>
<keyword evidence="3" id="KW-1185">Reference proteome</keyword>
<dbReference type="InterPro" id="IPR011033">
    <property type="entry name" value="PRC_barrel-like_sf"/>
</dbReference>
<keyword evidence="1" id="KW-0812">Transmembrane</keyword>
<dbReference type="OrthoDB" id="7619970at2"/>
<protein>
    <submittedName>
        <fullName evidence="2">Uncharacterized protein</fullName>
    </submittedName>
</protein>
<comment type="caution">
    <text evidence="2">The sequence shown here is derived from an EMBL/GenBank/DDBJ whole genome shotgun (WGS) entry which is preliminary data.</text>
</comment>
<dbReference type="Proteomes" id="UP000015527">
    <property type="component" value="Unassembled WGS sequence"/>
</dbReference>